<dbReference type="AlphaFoldDB" id="A0A381XQP0"/>
<sequence>MRKFLEIDLATRSVEIEQLEGEAIIRAGRYYTAKTLVDRGVATVEPLSPGNPLIFSAGPLAGTNFSNANRLSVGCRSPLTGGIKESNSGGTFAFALGQLELSGFTLNNATEDWVVIHIQKSGEVRFDSAEQYLGKSNFEAAALLHDNYGKKVSLAICG</sequence>
<proteinExistence type="predicted"/>
<dbReference type="SUPFAM" id="SSF56228">
    <property type="entry name" value="Aldehyde ferredoxin oxidoreductase, N-terminal domain"/>
    <property type="match status" value="1"/>
</dbReference>
<evidence type="ECO:0000259" key="1">
    <source>
        <dbReference type="SMART" id="SM00790"/>
    </source>
</evidence>
<dbReference type="InterPro" id="IPR013983">
    <property type="entry name" value="Ald_Fedxn_OxRdtase_N"/>
</dbReference>
<feature type="domain" description="Aldehyde ferredoxin oxidoreductase N-terminal" evidence="1">
    <location>
        <begin position="1"/>
        <end position="158"/>
    </location>
</feature>
<accession>A0A381XQP0</accession>
<dbReference type="InterPro" id="IPR051919">
    <property type="entry name" value="W-dependent_AOR"/>
</dbReference>
<dbReference type="GO" id="GO:0051536">
    <property type="term" value="F:iron-sulfur cluster binding"/>
    <property type="evidence" value="ECO:0007669"/>
    <property type="project" value="InterPro"/>
</dbReference>
<gene>
    <name evidence="2" type="ORF">METZ01_LOCUS119575</name>
</gene>
<dbReference type="PANTHER" id="PTHR30038">
    <property type="entry name" value="ALDEHYDE FERREDOXIN OXIDOREDUCTASE"/>
    <property type="match status" value="1"/>
</dbReference>
<dbReference type="SMART" id="SM00790">
    <property type="entry name" value="AFOR_N"/>
    <property type="match status" value="1"/>
</dbReference>
<name>A0A381XQP0_9ZZZZ</name>
<dbReference type="Pfam" id="PF02730">
    <property type="entry name" value="AFOR_N"/>
    <property type="match status" value="1"/>
</dbReference>
<protein>
    <recommendedName>
        <fullName evidence="1">Aldehyde ferredoxin oxidoreductase N-terminal domain-containing protein</fullName>
    </recommendedName>
</protein>
<dbReference type="GO" id="GO:0016625">
    <property type="term" value="F:oxidoreductase activity, acting on the aldehyde or oxo group of donors, iron-sulfur protein as acceptor"/>
    <property type="evidence" value="ECO:0007669"/>
    <property type="project" value="InterPro"/>
</dbReference>
<dbReference type="EMBL" id="UINC01015931">
    <property type="protein sequence ID" value="SVA66721.1"/>
    <property type="molecule type" value="Genomic_DNA"/>
</dbReference>
<dbReference type="InterPro" id="IPR036503">
    <property type="entry name" value="Ald_Fedxn_OxRdtase_N_sf"/>
</dbReference>
<feature type="non-terminal residue" evidence="2">
    <location>
        <position position="158"/>
    </location>
</feature>
<dbReference type="Gene3D" id="3.60.9.10">
    <property type="entry name" value="Aldehyde ferredoxin oxidoreductase, N-terminal domain"/>
    <property type="match status" value="1"/>
</dbReference>
<dbReference type="PANTHER" id="PTHR30038:SF0">
    <property type="entry name" value="TUNGSTEN-CONTAINING ALDEHYDE FERREDOXIN OXIDOREDUCTASE"/>
    <property type="match status" value="1"/>
</dbReference>
<organism evidence="2">
    <name type="scientific">marine metagenome</name>
    <dbReference type="NCBI Taxonomy" id="408172"/>
    <lineage>
        <taxon>unclassified sequences</taxon>
        <taxon>metagenomes</taxon>
        <taxon>ecological metagenomes</taxon>
    </lineage>
</organism>
<reference evidence="2" key="1">
    <citation type="submission" date="2018-05" db="EMBL/GenBank/DDBJ databases">
        <authorList>
            <person name="Lanie J.A."/>
            <person name="Ng W.-L."/>
            <person name="Kazmierczak K.M."/>
            <person name="Andrzejewski T.M."/>
            <person name="Davidsen T.M."/>
            <person name="Wayne K.J."/>
            <person name="Tettelin H."/>
            <person name="Glass J.I."/>
            <person name="Rusch D."/>
            <person name="Podicherti R."/>
            <person name="Tsui H.-C.T."/>
            <person name="Winkler M.E."/>
        </authorList>
    </citation>
    <scope>NUCLEOTIDE SEQUENCE</scope>
</reference>
<evidence type="ECO:0000313" key="2">
    <source>
        <dbReference type="EMBL" id="SVA66721.1"/>
    </source>
</evidence>